<evidence type="ECO:0000256" key="5">
    <source>
        <dbReference type="ARBA" id="ARBA00023002"/>
    </source>
</evidence>
<evidence type="ECO:0000256" key="2">
    <source>
        <dbReference type="ARBA" id="ARBA00004569"/>
    </source>
</evidence>
<evidence type="ECO:0000313" key="11">
    <source>
        <dbReference type="Proteomes" id="UP001306508"/>
    </source>
</evidence>
<comment type="cofactor">
    <cofactor evidence="1 8">
        <name>FAD</name>
        <dbReference type="ChEBI" id="CHEBI:57692"/>
    </cofactor>
</comment>
<proteinExistence type="predicted"/>
<evidence type="ECO:0000259" key="9">
    <source>
        <dbReference type="PROSITE" id="PS51324"/>
    </source>
</evidence>
<dbReference type="EMBL" id="JAWIZZ010000006">
    <property type="protein sequence ID" value="KAK5782390.1"/>
    <property type="molecule type" value="Genomic_DNA"/>
</dbReference>
<feature type="domain" description="ERV/ALR sulfhydryl oxidase" evidence="9">
    <location>
        <begin position="101"/>
        <end position="201"/>
    </location>
</feature>
<dbReference type="InterPro" id="IPR039799">
    <property type="entry name" value="ALR/ERV"/>
</dbReference>
<comment type="caution">
    <text evidence="10">The sequence shown here is derived from an EMBL/GenBank/DDBJ whole genome shotgun (WGS) entry which is preliminary data.</text>
</comment>
<evidence type="ECO:0000256" key="1">
    <source>
        <dbReference type="ARBA" id="ARBA00001974"/>
    </source>
</evidence>
<dbReference type="GO" id="GO:0050660">
    <property type="term" value="F:flavin adenine dinucleotide binding"/>
    <property type="evidence" value="ECO:0007669"/>
    <property type="project" value="TreeGrafter"/>
</dbReference>
<organism evidence="10 11">
    <name type="scientific">Arxiozyma heterogenica</name>
    <dbReference type="NCBI Taxonomy" id="278026"/>
    <lineage>
        <taxon>Eukaryota</taxon>
        <taxon>Fungi</taxon>
        <taxon>Dikarya</taxon>
        <taxon>Ascomycota</taxon>
        <taxon>Saccharomycotina</taxon>
        <taxon>Saccharomycetes</taxon>
        <taxon>Saccharomycetales</taxon>
        <taxon>Saccharomycetaceae</taxon>
        <taxon>Arxiozyma</taxon>
    </lineage>
</organism>
<comment type="catalytic activity">
    <reaction evidence="8">
        <text>2 R'C(R)SH + O2 = R'C(R)S-S(R)CR' + H2O2</text>
        <dbReference type="Rhea" id="RHEA:17357"/>
        <dbReference type="ChEBI" id="CHEBI:15379"/>
        <dbReference type="ChEBI" id="CHEBI:16240"/>
        <dbReference type="ChEBI" id="CHEBI:16520"/>
        <dbReference type="ChEBI" id="CHEBI:17412"/>
        <dbReference type="EC" id="1.8.3.2"/>
    </reaction>
</comment>
<dbReference type="FunFam" id="1.20.120.310:FF:000003">
    <property type="entry name" value="Sulfhydryl oxidase"/>
    <property type="match status" value="1"/>
</dbReference>
<evidence type="ECO:0000256" key="6">
    <source>
        <dbReference type="ARBA" id="ARBA00023128"/>
    </source>
</evidence>
<dbReference type="PROSITE" id="PS51324">
    <property type="entry name" value="ERV_ALR"/>
    <property type="match status" value="1"/>
</dbReference>
<dbReference type="PANTHER" id="PTHR12645:SF0">
    <property type="entry name" value="FAD-LINKED SULFHYDRYL OXIDASE ALR"/>
    <property type="match status" value="1"/>
</dbReference>
<dbReference type="Pfam" id="PF04777">
    <property type="entry name" value="Evr1_Alr"/>
    <property type="match status" value="1"/>
</dbReference>
<reference evidence="11" key="1">
    <citation type="submission" date="2023-07" db="EMBL/GenBank/DDBJ databases">
        <title>A draft genome of Kazachstania heterogenica Y-27499.</title>
        <authorList>
            <person name="Donic C."/>
            <person name="Kralova J.S."/>
            <person name="Fidel L."/>
            <person name="Ben-Dor S."/>
            <person name="Jung S."/>
        </authorList>
    </citation>
    <scope>NUCLEOTIDE SEQUENCE [LARGE SCALE GENOMIC DNA]</scope>
    <source>
        <strain evidence="11">Y27499</strain>
    </source>
</reference>
<dbReference type="EC" id="1.8.3.2" evidence="8"/>
<dbReference type="Proteomes" id="UP001306508">
    <property type="component" value="Unassembled WGS sequence"/>
</dbReference>
<evidence type="ECO:0000256" key="8">
    <source>
        <dbReference type="RuleBase" id="RU371123"/>
    </source>
</evidence>
<keyword evidence="4 8" id="KW-0274">FAD</keyword>
<keyword evidence="11" id="KW-1185">Reference proteome</keyword>
<dbReference type="GO" id="GO:0016971">
    <property type="term" value="F:flavin-dependent sulfhydryl oxidase activity"/>
    <property type="evidence" value="ECO:0007669"/>
    <property type="project" value="InterPro"/>
</dbReference>
<dbReference type="SUPFAM" id="SSF69000">
    <property type="entry name" value="FAD-dependent thiol oxidase"/>
    <property type="match status" value="1"/>
</dbReference>
<dbReference type="PANTHER" id="PTHR12645">
    <property type="entry name" value="ALR/ERV"/>
    <property type="match status" value="1"/>
</dbReference>
<comment type="subcellular location">
    <subcellularLocation>
        <location evidence="2">Mitochondrion intermembrane space</location>
    </subcellularLocation>
</comment>
<keyword evidence="5 8" id="KW-0560">Oxidoreductase</keyword>
<sequence length="207" mass="24106">MSESQEDTFSFSDILFDKNGKFCLSCSAYRGFQYVTTKMSDQYQMYRKNQEITSNDKESINTVTSTTTATTTSIVSKQDSIITESVNNELIPGSRTYIKEDPPDVQKLGAASWTFLHSMAAKYPDMPTEEEKQDMTEFLKLFSHVYPCTWCASDFEKYITKHSPRVESKEELSRWLCEAHNHVNTKLGKPKFNCNFWRQRWKDGWDE</sequence>
<keyword evidence="3 8" id="KW-0285">Flavoprotein</keyword>
<evidence type="ECO:0000256" key="7">
    <source>
        <dbReference type="ARBA" id="ARBA00023157"/>
    </source>
</evidence>
<evidence type="ECO:0000313" key="10">
    <source>
        <dbReference type="EMBL" id="KAK5782390.1"/>
    </source>
</evidence>
<dbReference type="AlphaFoldDB" id="A0AAN7WKN4"/>
<gene>
    <name evidence="10" type="ORF">RI543_000327</name>
</gene>
<name>A0AAN7WKN4_9SACH</name>
<evidence type="ECO:0000256" key="3">
    <source>
        <dbReference type="ARBA" id="ARBA00022630"/>
    </source>
</evidence>
<evidence type="ECO:0000256" key="4">
    <source>
        <dbReference type="ARBA" id="ARBA00022827"/>
    </source>
</evidence>
<dbReference type="Gene3D" id="1.20.120.310">
    <property type="entry name" value="ERV/ALR sulfhydryl oxidase domain"/>
    <property type="match status" value="1"/>
</dbReference>
<accession>A0AAN7WKN4</accession>
<dbReference type="InterPro" id="IPR017905">
    <property type="entry name" value="ERV/ALR_sulphydryl_oxidase"/>
</dbReference>
<protein>
    <recommendedName>
        <fullName evidence="8">Sulfhydryl oxidase</fullName>
        <ecNumber evidence="8">1.8.3.2</ecNumber>
    </recommendedName>
</protein>
<keyword evidence="6" id="KW-0496">Mitochondrion</keyword>
<dbReference type="GO" id="GO:0005758">
    <property type="term" value="C:mitochondrial intermembrane space"/>
    <property type="evidence" value="ECO:0007669"/>
    <property type="project" value="UniProtKB-SubCell"/>
</dbReference>
<keyword evidence="7" id="KW-1015">Disulfide bond</keyword>
<dbReference type="Gene3D" id="4.10.320.60">
    <property type="match status" value="1"/>
</dbReference>
<dbReference type="InterPro" id="IPR036774">
    <property type="entry name" value="ERV/ALR_sulphydryl_oxid_sf"/>
</dbReference>